<dbReference type="AlphaFoldDB" id="A0A4X2LEV6"/>
<dbReference type="SUPFAM" id="SSF161084">
    <property type="entry name" value="MAPEG domain-like"/>
    <property type="match status" value="1"/>
</dbReference>
<dbReference type="GO" id="GO:0034635">
    <property type="term" value="P:glutathione transport"/>
    <property type="evidence" value="ECO:0007669"/>
    <property type="project" value="Ensembl"/>
</dbReference>
<evidence type="ECO:0000256" key="2">
    <source>
        <dbReference type="ARBA" id="ARBA00004294"/>
    </source>
</evidence>
<dbReference type="GO" id="GO:0071449">
    <property type="term" value="P:cellular response to lipid hydroperoxide"/>
    <property type="evidence" value="ECO:0007669"/>
    <property type="project" value="Ensembl"/>
</dbReference>
<keyword evidence="9" id="KW-0256">Endoplasmic reticulum</keyword>
<evidence type="ECO:0000256" key="11">
    <source>
        <dbReference type="ARBA" id="ARBA00022990"/>
    </source>
</evidence>
<keyword evidence="11" id="KW-0007">Acetylation</keyword>
<keyword evidence="12" id="KW-0496">Mitochondrion</keyword>
<keyword evidence="19" id="KW-1185">Reference proteome</keyword>
<keyword evidence="10 17" id="KW-1133">Transmembrane helix</keyword>
<evidence type="ECO:0000256" key="15">
    <source>
        <dbReference type="ARBA" id="ARBA00039397"/>
    </source>
</evidence>
<dbReference type="GO" id="GO:0005789">
    <property type="term" value="C:endoplasmic reticulum membrane"/>
    <property type="evidence" value="ECO:0007669"/>
    <property type="project" value="UniProtKB-SubCell"/>
</dbReference>
<evidence type="ECO:0000256" key="9">
    <source>
        <dbReference type="ARBA" id="ARBA00022824"/>
    </source>
</evidence>
<dbReference type="PANTHER" id="PTHR10689">
    <property type="entry name" value="MICROSOMAL GLUTATHIONE S-TRANSFERASE 1"/>
    <property type="match status" value="1"/>
</dbReference>
<dbReference type="EC" id="2.5.1.18" evidence="5"/>
<evidence type="ECO:0000256" key="5">
    <source>
        <dbReference type="ARBA" id="ARBA00012452"/>
    </source>
</evidence>
<feature type="transmembrane region" description="Helical" evidence="17">
    <location>
        <begin position="154"/>
        <end position="172"/>
    </location>
</feature>
<evidence type="ECO:0000256" key="14">
    <source>
        <dbReference type="ARBA" id="ARBA00038540"/>
    </source>
</evidence>
<gene>
    <name evidence="18" type="primary">MGST1</name>
</gene>
<evidence type="ECO:0000256" key="13">
    <source>
        <dbReference type="ARBA" id="ARBA00023136"/>
    </source>
</evidence>
<dbReference type="GO" id="GO:0004602">
    <property type="term" value="F:glutathione peroxidase activity"/>
    <property type="evidence" value="ECO:0007669"/>
    <property type="project" value="Ensembl"/>
</dbReference>
<evidence type="ECO:0000313" key="18">
    <source>
        <dbReference type="Ensembl" id="ENSVURP00010022463.1"/>
    </source>
</evidence>
<dbReference type="GeneTree" id="ENSGT00390000011980"/>
<dbReference type="GO" id="GO:0004364">
    <property type="term" value="F:glutathione transferase activity"/>
    <property type="evidence" value="ECO:0007669"/>
    <property type="project" value="UniProtKB-EC"/>
</dbReference>
<dbReference type="Gene3D" id="1.20.120.550">
    <property type="entry name" value="Membrane associated eicosanoid/glutathione metabolism-like domain"/>
    <property type="match status" value="1"/>
</dbReference>
<comment type="catalytic activity">
    <reaction evidence="16">
        <text>RX + glutathione = an S-substituted glutathione + a halide anion + H(+)</text>
        <dbReference type="Rhea" id="RHEA:16437"/>
        <dbReference type="ChEBI" id="CHEBI:15378"/>
        <dbReference type="ChEBI" id="CHEBI:16042"/>
        <dbReference type="ChEBI" id="CHEBI:17792"/>
        <dbReference type="ChEBI" id="CHEBI:57925"/>
        <dbReference type="ChEBI" id="CHEBI:90779"/>
        <dbReference type="EC" id="2.5.1.18"/>
    </reaction>
    <physiologicalReaction direction="left-to-right" evidence="16">
        <dbReference type="Rhea" id="RHEA:16438"/>
    </physiologicalReaction>
</comment>
<keyword evidence="7 17" id="KW-0812">Transmembrane</keyword>
<dbReference type="InterPro" id="IPR023352">
    <property type="entry name" value="MAPEG-like_dom_sf"/>
</dbReference>
<dbReference type="InterPro" id="IPR040162">
    <property type="entry name" value="MGST1-like"/>
</dbReference>
<dbReference type="Ensembl" id="ENSVURT00010025552.1">
    <property type="protein sequence ID" value="ENSVURP00010022463.1"/>
    <property type="gene ID" value="ENSVURG00010017195.1"/>
</dbReference>
<name>A0A4X2LEV6_VOMUR</name>
<comment type="subunit">
    <text evidence="14">Homotrimer; The trimer binds only one molecule of glutathione.</text>
</comment>
<accession>A0A4X2LEV6</accession>
<keyword evidence="6" id="KW-0808">Transferase</keyword>
<evidence type="ECO:0000256" key="8">
    <source>
        <dbReference type="ARBA" id="ARBA00022787"/>
    </source>
</evidence>
<dbReference type="Proteomes" id="UP000314987">
    <property type="component" value="Unassembled WGS sequence"/>
</dbReference>
<reference evidence="19" key="1">
    <citation type="submission" date="2018-12" db="EMBL/GenBank/DDBJ databases">
        <authorList>
            <person name="Yazar S."/>
        </authorList>
    </citation>
    <scope>NUCLEOTIDE SEQUENCE [LARGE SCALE GENOMIC DNA]</scope>
</reference>
<protein>
    <recommendedName>
        <fullName evidence="15">Microsomal glutathione S-transferase 1</fullName>
        <ecNumber evidence="5">2.5.1.18</ecNumber>
    </recommendedName>
</protein>
<reference evidence="18" key="3">
    <citation type="submission" date="2025-09" db="UniProtKB">
        <authorList>
            <consortium name="Ensembl"/>
        </authorList>
    </citation>
    <scope>IDENTIFICATION</scope>
</reference>
<sequence>MNSWIQPHLFPPPKGHQLNSSNKMVEFSQLGDNEVFSAFTTYGTIALAKVMLMSVITSFFRITRKAFDNPEDVPNPHKEENIKKFLRKDDRVDRVLRAHRNDLENIVPFFCIGLLYSLSDPDLTTALWHFRIFVAARIYHTIAYLTPLPQPNRGLSWLIGYIVTFSMVYRLLKNKLYL</sequence>
<feature type="transmembrane region" description="Helical" evidence="17">
    <location>
        <begin position="39"/>
        <end position="60"/>
    </location>
</feature>
<dbReference type="GO" id="GO:0005741">
    <property type="term" value="C:mitochondrial outer membrane"/>
    <property type="evidence" value="ECO:0007669"/>
    <property type="project" value="UniProtKB-SubCell"/>
</dbReference>
<keyword evidence="13 17" id="KW-0472">Membrane</keyword>
<dbReference type="Pfam" id="PF01124">
    <property type="entry name" value="MAPEG"/>
    <property type="match status" value="1"/>
</dbReference>
<evidence type="ECO:0000256" key="17">
    <source>
        <dbReference type="SAM" id="Phobius"/>
    </source>
</evidence>
<comment type="similarity">
    <text evidence="4">Belongs to the MAPEG family.</text>
</comment>
<evidence type="ECO:0000256" key="12">
    <source>
        <dbReference type="ARBA" id="ARBA00023128"/>
    </source>
</evidence>
<comment type="subcellular location">
    <subcellularLocation>
        <location evidence="3">Endoplasmic reticulum membrane</location>
        <topology evidence="3">Multi-pass membrane protein</topology>
    </subcellularLocation>
    <subcellularLocation>
        <location evidence="2">Mitochondrion outer membrane</location>
    </subcellularLocation>
</comment>
<dbReference type="OMA" id="RAQRCHH"/>
<evidence type="ECO:0000256" key="16">
    <source>
        <dbReference type="ARBA" id="ARBA00049385"/>
    </source>
</evidence>
<organism evidence="18 19">
    <name type="scientific">Vombatus ursinus</name>
    <name type="common">Common wombat</name>
    <dbReference type="NCBI Taxonomy" id="29139"/>
    <lineage>
        <taxon>Eukaryota</taxon>
        <taxon>Metazoa</taxon>
        <taxon>Chordata</taxon>
        <taxon>Craniata</taxon>
        <taxon>Vertebrata</taxon>
        <taxon>Euteleostomi</taxon>
        <taxon>Mammalia</taxon>
        <taxon>Metatheria</taxon>
        <taxon>Diprotodontia</taxon>
        <taxon>Vombatidae</taxon>
        <taxon>Vombatus</taxon>
    </lineage>
</organism>
<evidence type="ECO:0000256" key="7">
    <source>
        <dbReference type="ARBA" id="ARBA00022692"/>
    </source>
</evidence>
<dbReference type="InterPro" id="IPR001129">
    <property type="entry name" value="Membr-assoc_MAPEG"/>
</dbReference>
<dbReference type="PANTHER" id="PTHR10689:SF6">
    <property type="entry name" value="MICROSOMAL GLUTATHIONE S-TRANSFERASE 1"/>
    <property type="match status" value="1"/>
</dbReference>
<evidence type="ECO:0000256" key="4">
    <source>
        <dbReference type="ARBA" id="ARBA00010459"/>
    </source>
</evidence>
<evidence type="ECO:0000256" key="1">
    <source>
        <dbReference type="ARBA" id="ARBA00003701"/>
    </source>
</evidence>
<evidence type="ECO:0000256" key="3">
    <source>
        <dbReference type="ARBA" id="ARBA00004477"/>
    </source>
</evidence>
<keyword evidence="8" id="KW-1000">Mitochondrion outer membrane</keyword>
<comment type="function">
    <text evidence="1">Conjugation of reduced glutathione to a wide number of exogenous and endogenous hydrophobic electrophiles.</text>
</comment>
<evidence type="ECO:0000256" key="10">
    <source>
        <dbReference type="ARBA" id="ARBA00022989"/>
    </source>
</evidence>
<reference evidence="18" key="2">
    <citation type="submission" date="2025-08" db="UniProtKB">
        <authorList>
            <consortium name="Ensembl"/>
        </authorList>
    </citation>
    <scope>IDENTIFICATION</scope>
</reference>
<proteinExistence type="inferred from homology"/>
<dbReference type="FunFam" id="1.20.120.550:FF:000002">
    <property type="entry name" value="Microsomal glutathione S-transferase 1"/>
    <property type="match status" value="1"/>
</dbReference>
<evidence type="ECO:0000313" key="19">
    <source>
        <dbReference type="Proteomes" id="UP000314987"/>
    </source>
</evidence>
<dbReference type="STRING" id="29139.ENSVURP00010022463"/>
<evidence type="ECO:0000256" key="6">
    <source>
        <dbReference type="ARBA" id="ARBA00022679"/>
    </source>
</evidence>